<dbReference type="Proteomes" id="UP000183900">
    <property type="component" value="Unassembled WGS sequence"/>
</dbReference>
<protein>
    <submittedName>
        <fullName evidence="2">Predicted transglutaminase-like cysteine proteinase</fullName>
    </submittedName>
</protein>
<accession>A0A0K6IAN9</accession>
<dbReference type="AlphaFoldDB" id="A0A0K6IAN9"/>
<keyword evidence="1" id="KW-0732">Signal</keyword>
<organism evidence="2 3">
    <name type="scientific">Pannonibacter indicus</name>
    <dbReference type="NCBI Taxonomy" id="466044"/>
    <lineage>
        <taxon>Bacteria</taxon>
        <taxon>Pseudomonadati</taxon>
        <taxon>Pseudomonadota</taxon>
        <taxon>Alphaproteobacteria</taxon>
        <taxon>Hyphomicrobiales</taxon>
        <taxon>Stappiaceae</taxon>
        <taxon>Pannonibacter</taxon>
    </lineage>
</organism>
<dbReference type="PANTHER" id="PTHR39327">
    <property type="match status" value="1"/>
</dbReference>
<keyword evidence="3" id="KW-1185">Reference proteome</keyword>
<name>A0A0K6IAN9_9HYPH</name>
<reference evidence="3" key="1">
    <citation type="submission" date="2015-08" db="EMBL/GenBank/DDBJ databases">
        <authorList>
            <person name="Varghese N."/>
        </authorList>
    </citation>
    <scope>NUCLEOTIDE SEQUENCE [LARGE SCALE GENOMIC DNA]</scope>
    <source>
        <strain evidence="3">DSM 23407</strain>
    </source>
</reference>
<feature type="signal peptide" evidence="1">
    <location>
        <begin position="1"/>
        <end position="23"/>
    </location>
</feature>
<dbReference type="EMBL" id="CYHE01000016">
    <property type="protein sequence ID" value="CUB00078.1"/>
    <property type="molecule type" value="Genomic_DNA"/>
</dbReference>
<evidence type="ECO:0000313" key="3">
    <source>
        <dbReference type="Proteomes" id="UP000183900"/>
    </source>
</evidence>
<dbReference type="RefSeq" id="WP_055456891.1">
    <property type="nucleotide sequence ID" value="NZ_CYHE01000016.1"/>
</dbReference>
<proteinExistence type="predicted"/>
<gene>
    <name evidence="2" type="ORF">Ga0061067_11630</name>
</gene>
<dbReference type="Pfam" id="PF06035">
    <property type="entry name" value="Peptidase_C93"/>
    <property type="match status" value="1"/>
</dbReference>
<dbReference type="Gene3D" id="3.10.620.30">
    <property type="match status" value="1"/>
</dbReference>
<evidence type="ECO:0000256" key="1">
    <source>
        <dbReference type="SAM" id="SignalP"/>
    </source>
</evidence>
<dbReference type="PANTHER" id="PTHR39327:SF1">
    <property type="entry name" value="BLR5470 PROTEIN"/>
    <property type="match status" value="1"/>
</dbReference>
<evidence type="ECO:0000313" key="2">
    <source>
        <dbReference type="EMBL" id="CUB00078.1"/>
    </source>
</evidence>
<sequence>MKIKIWKPIIACAAFAAAMYATAASANPGRYMAMAGAAAAPQGHLVFCKEHPAACAARTSKPVVVKLSEERFEELLSVNATVNREIRPVTDMEQFGVPEYWTFPDNGIGDCEEYVIEKQRRLLKAGWPASALLITVVKDINNEGHAVLTVRTDQGDLILDNQIEAVLPWYSTPYRYVKRQATTSAAAWTSISDTRVTTVASIGN</sequence>
<feature type="chain" id="PRO_5005505313" evidence="1">
    <location>
        <begin position="24"/>
        <end position="204"/>
    </location>
</feature>
<dbReference type="InterPro" id="IPR010319">
    <property type="entry name" value="Transglutaminase-like_Cys_pept"/>
</dbReference>